<dbReference type="InterPro" id="IPR017970">
    <property type="entry name" value="Homeobox_CS"/>
</dbReference>
<gene>
    <name evidence="9" type="primary">Necator_chrI.g1004</name>
    <name evidence="9" type="ORF">RB195_004880</name>
</gene>
<dbReference type="PROSITE" id="PS00027">
    <property type="entry name" value="HOMEOBOX_1"/>
    <property type="match status" value="1"/>
</dbReference>
<keyword evidence="10" id="KW-1185">Reference proteome</keyword>
<dbReference type="Gene3D" id="1.10.10.60">
    <property type="entry name" value="Homeodomain-like"/>
    <property type="match status" value="1"/>
</dbReference>
<evidence type="ECO:0000256" key="4">
    <source>
        <dbReference type="ARBA" id="ARBA00023242"/>
    </source>
</evidence>
<sequence>MQLALLDFEAAFDSPHRGRLINALRTGGVPGKFVRFLDDMKQRTTAAVRTPAGCTTPFEVVTKICHNGDLYAEIDVAYRRMTRGIYQHLAPPSKVAKKIEKVEQSCIQGRHTSAKMRVIASGNDISPPIKSMISPYDHPLEIKQDSLEKRHEKESKKQRRNRTTFTTFQLHELEQAFEQSHYPDVYAREQLANKVKLPEVRVQVWFQNRRAKFRRQEKQDNPIVEMPSVKHGQIPSWSWMAQQSNTNTNEEFPPSFPSFDQKPFFADLKPSFMSYMPYQPFPSGGFGAGLAPVGLPNSLPTPTGFHQNPPTFQVLPYPNENHQLEHNLDSFPNLV</sequence>
<dbReference type="PANTHER" id="PTHR46271:SF4">
    <property type="entry name" value="HOMEOBOX PROTEIN, PUTATIVE-RELATED"/>
    <property type="match status" value="1"/>
</dbReference>
<dbReference type="PROSITE" id="PS50071">
    <property type="entry name" value="HOMEOBOX_2"/>
    <property type="match status" value="1"/>
</dbReference>
<name>A0ABR1BM34_NECAM</name>
<dbReference type="EMBL" id="JAVFWL010000001">
    <property type="protein sequence ID" value="KAK6726841.1"/>
    <property type="molecule type" value="Genomic_DNA"/>
</dbReference>
<keyword evidence="4 5" id="KW-0539">Nucleus</keyword>
<comment type="subcellular location">
    <subcellularLocation>
        <location evidence="1 5 6">Nucleus</location>
    </subcellularLocation>
</comment>
<feature type="DNA-binding region" description="Homeobox" evidence="5">
    <location>
        <begin position="158"/>
        <end position="217"/>
    </location>
</feature>
<evidence type="ECO:0000313" key="10">
    <source>
        <dbReference type="Proteomes" id="UP001303046"/>
    </source>
</evidence>
<feature type="region of interest" description="Disordered" evidence="7">
    <location>
        <begin position="142"/>
        <end position="161"/>
    </location>
</feature>
<evidence type="ECO:0000256" key="3">
    <source>
        <dbReference type="ARBA" id="ARBA00023155"/>
    </source>
</evidence>
<feature type="compositionally biased region" description="Basic and acidic residues" evidence="7">
    <location>
        <begin position="142"/>
        <end position="155"/>
    </location>
</feature>
<accession>A0ABR1BM34</accession>
<organism evidence="9 10">
    <name type="scientific">Necator americanus</name>
    <name type="common">Human hookworm</name>
    <dbReference type="NCBI Taxonomy" id="51031"/>
    <lineage>
        <taxon>Eukaryota</taxon>
        <taxon>Metazoa</taxon>
        <taxon>Ecdysozoa</taxon>
        <taxon>Nematoda</taxon>
        <taxon>Chromadorea</taxon>
        <taxon>Rhabditida</taxon>
        <taxon>Rhabditina</taxon>
        <taxon>Rhabditomorpha</taxon>
        <taxon>Strongyloidea</taxon>
        <taxon>Ancylostomatidae</taxon>
        <taxon>Bunostominae</taxon>
        <taxon>Necator</taxon>
    </lineage>
</organism>
<keyword evidence="2 5" id="KW-0238">DNA-binding</keyword>
<evidence type="ECO:0000313" key="9">
    <source>
        <dbReference type="EMBL" id="KAK6726841.1"/>
    </source>
</evidence>
<dbReference type="SUPFAM" id="SSF46689">
    <property type="entry name" value="Homeodomain-like"/>
    <property type="match status" value="1"/>
</dbReference>
<dbReference type="InterPro" id="IPR043562">
    <property type="entry name" value="RAX/RAX2"/>
</dbReference>
<dbReference type="CDD" id="cd00086">
    <property type="entry name" value="homeodomain"/>
    <property type="match status" value="1"/>
</dbReference>
<dbReference type="InterPro" id="IPR001356">
    <property type="entry name" value="HD"/>
</dbReference>
<proteinExistence type="predicted"/>
<comment type="caution">
    <text evidence="9">The sequence shown here is derived from an EMBL/GenBank/DDBJ whole genome shotgun (WGS) entry which is preliminary data.</text>
</comment>
<evidence type="ECO:0000256" key="1">
    <source>
        <dbReference type="ARBA" id="ARBA00004123"/>
    </source>
</evidence>
<evidence type="ECO:0000259" key="8">
    <source>
        <dbReference type="PROSITE" id="PS50071"/>
    </source>
</evidence>
<protein>
    <recommendedName>
        <fullName evidence="8">Homeobox domain-containing protein</fullName>
    </recommendedName>
</protein>
<evidence type="ECO:0000256" key="7">
    <source>
        <dbReference type="SAM" id="MobiDB-lite"/>
    </source>
</evidence>
<dbReference type="InterPro" id="IPR009057">
    <property type="entry name" value="Homeodomain-like_sf"/>
</dbReference>
<dbReference type="Proteomes" id="UP001303046">
    <property type="component" value="Unassembled WGS sequence"/>
</dbReference>
<feature type="domain" description="Homeobox" evidence="8">
    <location>
        <begin position="156"/>
        <end position="216"/>
    </location>
</feature>
<dbReference type="SMART" id="SM00389">
    <property type="entry name" value="HOX"/>
    <property type="match status" value="1"/>
</dbReference>
<evidence type="ECO:0000256" key="5">
    <source>
        <dbReference type="PROSITE-ProRule" id="PRU00108"/>
    </source>
</evidence>
<dbReference type="Pfam" id="PF00046">
    <property type="entry name" value="Homeodomain"/>
    <property type="match status" value="1"/>
</dbReference>
<dbReference type="PANTHER" id="PTHR46271">
    <property type="entry name" value="HOMEOBOX PROTEIN, PUTATIVE-RELATED"/>
    <property type="match status" value="1"/>
</dbReference>
<evidence type="ECO:0000256" key="6">
    <source>
        <dbReference type="RuleBase" id="RU000682"/>
    </source>
</evidence>
<reference evidence="9 10" key="1">
    <citation type="submission" date="2023-08" db="EMBL/GenBank/DDBJ databases">
        <title>A Necator americanus chromosomal reference genome.</title>
        <authorList>
            <person name="Ilik V."/>
            <person name="Petrzelkova K.J."/>
            <person name="Pardy F."/>
            <person name="Fuh T."/>
            <person name="Niatou-Singa F.S."/>
            <person name="Gouil Q."/>
            <person name="Baker L."/>
            <person name="Ritchie M.E."/>
            <person name="Jex A.R."/>
            <person name="Gazzola D."/>
            <person name="Li H."/>
            <person name="Toshio Fujiwara R."/>
            <person name="Zhan B."/>
            <person name="Aroian R.V."/>
            <person name="Pafco B."/>
            <person name="Schwarz E.M."/>
        </authorList>
    </citation>
    <scope>NUCLEOTIDE SEQUENCE [LARGE SCALE GENOMIC DNA]</scope>
    <source>
        <strain evidence="9 10">Aroian</strain>
        <tissue evidence="9">Whole animal</tissue>
    </source>
</reference>
<keyword evidence="3 5" id="KW-0371">Homeobox</keyword>
<evidence type="ECO:0000256" key="2">
    <source>
        <dbReference type="ARBA" id="ARBA00023125"/>
    </source>
</evidence>